<evidence type="ECO:0000313" key="5">
    <source>
        <dbReference type="EMBL" id="SHH93021.1"/>
    </source>
</evidence>
<dbReference type="Gene3D" id="1.10.287.470">
    <property type="entry name" value="Helix hairpin bin"/>
    <property type="match status" value="1"/>
</dbReference>
<dbReference type="InterPro" id="IPR058627">
    <property type="entry name" value="MdtA-like_C"/>
</dbReference>
<dbReference type="Proteomes" id="UP000184109">
    <property type="component" value="Unassembled WGS sequence"/>
</dbReference>
<evidence type="ECO:0000313" key="6">
    <source>
        <dbReference type="Proteomes" id="UP000184109"/>
    </source>
</evidence>
<organism evidence="5 6">
    <name type="scientific">Wenyingzhuangia marina</name>
    <dbReference type="NCBI Taxonomy" id="1195760"/>
    <lineage>
        <taxon>Bacteria</taxon>
        <taxon>Pseudomonadati</taxon>
        <taxon>Bacteroidota</taxon>
        <taxon>Flavobacteriia</taxon>
        <taxon>Flavobacteriales</taxon>
        <taxon>Flavobacteriaceae</taxon>
        <taxon>Wenyingzhuangia</taxon>
    </lineage>
</organism>
<evidence type="ECO:0000256" key="1">
    <source>
        <dbReference type="ARBA" id="ARBA00004196"/>
    </source>
</evidence>
<dbReference type="InterPro" id="IPR050465">
    <property type="entry name" value="UPF0194_transport"/>
</dbReference>
<keyword evidence="6" id="KW-1185">Reference proteome</keyword>
<protein>
    <submittedName>
        <fullName evidence="5">HlyD family secretion protein</fullName>
    </submittedName>
</protein>
<dbReference type="EMBL" id="FQXQ01000008">
    <property type="protein sequence ID" value="SHH93021.1"/>
    <property type="molecule type" value="Genomic_DNA"/>
</dbReference>
<dbReference type="PANTHER" id="PTHR32347">
    <property type="entry name" value="EFFLUX SYSTEM COMPONENT YKNX-RELATED"/>
    <property type="match status" value="1"/>
</dbReference>
<keyword evidence="2" id="KW-0175">Coiled coil</keyword>
<accession>A0A1M5WZQ9</accession>
<evidence type="ECO:0000259" key="4">
    <source>
        <dbReference type="Pfam" id="PF25967"/>
    </source>
</evidence>
<reference evidence="6" key="1">
    <citation type="submission" date="2016-11" db="EMBL/GenBank/DDBJ databases">
        <authorList>
            <person name="Varghese N."/>
            <person name="Submissions S."/>
        </authorList>
    </citation>
    <scope>NUCLEOTIDE SEQUENCE [LARGE SCALE GENOMIC DNA]</scope>
    <source>
        <strain evidence="6">DSM 100572</strain>
    </source>
</reference>
<dbReference type="STRING" id="1195760.SAMN05444281_2779"/>
<feature type="domain" description="Multidrug resistance protein MdtA-like C-terminal permuted SH3" evidence="4">
    <location>
        <begin position="345"/>
        <end position="405"/>
    </location>
</feature>
<gene>
    <name evidence="5" type="ORF">SAMN05444281_2779</name>
</gene>
<dbReference type="Pfam" id="PF25967">
    <property type="entry name" value="RND-MFP_C"/>
    <property type="match status" value="1"/>
</dbReference>
<name>A0A1M5WZQ9_9FLAO</name>
<dbReference type="Gene3D" id="2.40.50.100">
    <property type="match status" value="1"/>
</dbReference>
<keyword evidence="3" id="KW-1133">Transmembrane helix</keyword>
<dbReference type="Gene3D" id="2.40.420.20">
    <property type="match status" value="1"/>
</dbReference>
<dbReference type="PANTHER" id="PTHR32347:SF23">
    <property type="entry name" value="BLL5650 PROTEIN"/>
    <property type="match status" value="1"/>
</dbReference>
<dbReference type="RefSeq" id="WP_073122576.1">
    <property type="nucleotide sequence ID" value="NZ_BMEN01000008.1"/>
</dbReference>
<comment type="subcellular location">
    <subcellularLocation>
        <location evidence="1">Cell envelope</location>
    </subcellularLocation>
</comment>
<dbReference type="GO" id="GO:0030313">
    <property type="term" value="C:cell envelope"/>
    <property type="evidence" value="ECO:0007669"/>
    <property type="project" value="UniProtKB-SubCell"/>
</dbReference>
<evidence type="ECO:0000256" key="2">
    <source>
        <dbReference type="ARBA" id="ARBA00023054"/>
    </source>
</evidence>
<feature type="transmembrane region" description="Helical" evidence="3">
    <location>
        <begin position="16"/>
        <end position="34"/>
    </location>
</feature>
<proteinExistence type="predicted"/>
<keyword evidence="3" id="KW-0472">Membrane</keyword>
<dbReference type="OrthoDB" id="1957187at2"/>
<dbReference type="Gene3D" id="2.40.30.170">
    <property type="match status" value="1"/>
</dbReference>
<dbReference type="AlphaFoldDB" id="A0A1M5WZQ9"/>
<keyword evidence="3" id="KW-0812">Transmembrane</keyword>
<sequence>MDTKIEKKKGLKPKHIGIISIVILILGFIWHLFFGDTRSSFKVEKERITISEVVQGKFNDYISINGLVNPISTVYLDAYEGGRVLEIFIEEGSMVNKGDVILKLENRELYGQILNSETSLAAKQNDLRQTQINFETKRIAGQRSLLESEYQLKKAKRKYEQNQSLFEEELIAREMYLEAKENFELSQKSYEVNKFQSKQDSLLNTTSIMDLSRDLERMQQTLSMEYERIDNLNVKATADGQLGTLNAEIGKQIGRGQNIGQINVLTNFKIEATIDEHYIDRILRGLTGTFERDETIYQIKIKKVYPDVKEGKFKIDMVFVDEKPENIRTGQSYYIKLQLGEPTEVLLLPRGAFFQSTGGQWVYVVDASGEVATKRKVKIGKQNPKYYEILEGLDPGEKVITSNYDHFGENDKLILK</sequence>
<evidence type="ECO:0000256" key="3">
    <source>
        <dbReference type="SAM" id="Phobius"/>
    </source>
</evidence>